<proteinExistence type="predicted"/>
<keyword evidence="1" id="KW-1133">Transmembrane helix</keyword>
<organism evidence="2">
    <name type="scientific">Anguilla anguilla</name>
    <name type="common">European freshwater eel</name>
    <name type="synonym">Muraena anguilla</name>
    <dbReference type="NCBI Taxonomy" id="7936"/>
    <lineage>
        <taxon>Eukaryota</taxon>
        <taxon>Metazoa</taxon>
        <taxon>Chordata</taxon>
        <taxon>Craniata</taxon>
        <taxon>Vertebrata</taxon>
        <taxon>Euteleostomi</taxon>
        <taxon>Actinopterygii</taxon>
        <taxon>Neopterygii</taxon>
        <taxon>Teleostei</taxon>
        <taxon>Anguilliformes</taxon>
        <taxon>Anguillidae</taxon>
        <taxon>Anguilla</taxon>
    </lineage>
</organism>
<accession>A0A0E9TX49</accession>
<keyword evidence="1" id="KW-0472">Membrane</keyword>
<evidence type="ECO:0000313" key="2">
    <source>
        <dbReference type="EMBL" id="JAH57303.1"/>
    </source>
</evidence>
<protein>
    <submittedName>
        <fullName evidence="2">Uncharacterized protein</fullName>
    </submittedName>
</protein>
<feature type="transmembrane region" description="Helical" evidence="1">
    <location>
        <begin position="7"/>
        <end position="23"/>
    </location>
</feature>
<dbReference type="AlphaFoldDB" id="A0A0E9TX49"/>
<reference evidence="2" key="2">
    <citation type="journal article" date="2015" name="Fish Shellfish Immunol.">
        <title>Early steps in the European eel (Anguilla anguilla)-Vibrio vulnificus interaction in the gills: Role of the RtxA13 toxin.</title>
        <authorList>
            <person name="Callol A."/>
            <person name="Pajuelo D."/>
            <person name="Ebbesson L."/>
            <person name="Teles M."/>
            <person name="MacKenzie S."/>
            <person name="Amaro C."/>
        </authorList>
    </citation>
    <scope>NUCLEOTIDE SEQUENCE</scope>
</reference>
<sequence>MEQRCKLFFEALVVLLFLGQLLGES</sequence>
<reference evidence="2" key="1">
    <citation type="submission" date="2014-11" db="EMBL/GenBank/DDBJ databases">
        <authorList>
            <person name="Amaro Gonzalez C."/>
        </authorList>
    </citation>
    <scope>NUCLEOTIDE SEQUENCE</scope>
</reference>
<name>A0A0E9TX49_ANGAN</name>
<evidence type="ECO:0000256" key="1">
    <source>
        <dbReference type="SAM" id="Phobius"/>
    </source>
</evidence>
<dbReference type="EMBL" id="GBXM01051274">
    <property type="protein sequence ID" value="JAH57303.1"/>
    <property type="molecule type" value="Transcribed_RNA"/>
</dbReference>
<keyword evidence="1" id="KW-0812">Transmembrane</keyword>